<dbReference type="Proteomes" id="UP000479710">
    <property type="component" value="Unassembled WGS sequence"/>
</dbReference>
<feature type="chain" id="PRO_5026245837" description="Pectinesterase inhibitor domain-containing protein" evidence="1">
    <location>
        <begin position="28"/>
        <end position="188"/>
    </location>
</feature>
<gene>
    <name evidence="3" type="ORF">E2562_037419</name>
</gene>
<evidence type="ECO:0000256" key="1">
    <source>
        <dbReference type="SAM" id="SignalP"/>
    </source>
</evidence>
<evidence type="ECO:0000313" key="3">
    <source>
        <dbReference type="EMBL" id="KAF0901004.1"/>
    </source>
</evidence>
<dbReference type="AlphaFoldDB" id="A0A6G1CMJ0"/>
<keyword evidence="1" id="KW-0732">Signal</keyword>
<evidence type="ECO:0000313" key="4">
    <source>
        <dbReference type="Proteomes" id="UP000479710"/>
    </source>
</evidence>
<feature type="domain" description="Pectinesterase inhibitor" evidence="2">
    <location>
        <begin position="40"/>
        <end position="182"/>
    </location>
</feature>
<comment type="caution">
    <text evidence="3">The sequence shown here is derived from an EMBL/GenBank/DDBJ whole genome shotgun (WGS) entry which is preliminary data.</text>
</comment>
<feature type="signal peptide" evidence="1">
    <location>
        <begin position="1"/>
        <end position="27"/>
    </location>
</feature>
<proteinExistence type="predicted"/>
<dbReference type="SUPFAM" id="SSF101148">
    <property type="entry name" value="Plant invertase/pectin methylesterase inhibitor"/>
    <property type="match status" value="1"/>
</dbReference>
<keyword evidence="4" id="KW-1185">Reference proteome</keyword>
<sequence length="188" mass="19422">MEKAAVFAVLSLSVSTATLLLAGGIDACGDYDVPSMSAVAACQKTGRAMRPLCEATLGTTTAPEEVTVFVLAAANAAAQSCDTTVHAIRQLMQDPSTPEDVRSAGQICDGKYDEAHAQLAAAVGHLNSCSLAELIRDVPAAVVAVDDCTSALLPVGGNSPLYNMVMGDRDRSMLTLRLTSILLNQPGN</sequence>
<dbReference type="OrthoDB" id="676883at2759"/>
<dbReference type="PANTHER" id="PTHR34838:SF3">
    <property type="entry name" value="OS08G0142100 PROTEIN"/>
    <property type="match status" value="1"/>
</dbReference>
<accession>A0A6G1CMJ0</accession>
<name>A0A6G1CMJ0_9ORYZ</name>
<dbReference type="EMBL" id="SPHZ02000009">
    <property type="protein sequence ID" value="KAF0901004.1"/>
    <property type="molecule type" value="Genomic_DNA"/>
</dbReference>
<dbReference type="Pfam" id="PF04043">
    <property type="entry name" value="PMEI"/>
    <property type="match status" value="1"/>
</dbReference>
<dbReference type="InterPro" id="IPR006501">
    <property type="entry name" value="Pectinesterase_inhib_dom"/>
</dbReference>
<organism evidence="3 4">
    <name type="scientific">Oryza meyeriana var. granulata</name>
    <dbReference type="NCBI Taxonomy" id="110450"/>
    <lineage>
        <taxon>Eukaryota</taxon>
        <taxon>Viridiplantae</taxon>
        <taxon>Streptophyta</taxon>
        <taxon>Embryophyta</taxon>
        <taxon>Tracheophyta</taxon>
        <taxon>Spermatophyta</taxon>
        <taxon>Magnoliopsida</taxon>
        <taxon>Liliopsida</taxon>
        <taxon>Poales</taxon>
        <taxon>Poaceae</taxon>
        <taxon>BOP clade</taxon>
        <taxon>Oryzoideae</taxon>
        <taxon>Oryzeae</taxon>
        <taxon>Oryzinae</taxon>
        <taxon>Oryza</taxon>
        <taxon>Oryza meyeriana</taxon>
    </lineage>
</organism>
<dbReference type="InterPro" id="IPR035513">
    <property type="entry name" value="Invertase/methylesterase_inhib"/>
</dbReference>
<protein>
    <recommendedName>
        <fullName evidence="2">Pectinesterase inhibitor domain-containing protein</fullName>
    </recommendedName>
</protein>
<reference evidence="3 4" key="1">
    <citation type="submission" date="2019-11" db="EMBL/GenBank/DDBJ databases">
        <title>Whole genome sequence of Oryza granulata.</title>
        <authorList>
            <person name="Li W."/>
        </authorList>
    </citation>
    <scope>NUCLEOTIDE SEQUENCE [LARGE SCALE GENOMIC DNA]</scope>
    <source>
        <strain evidence="4">cv. Menghai</strain>
        <tissue evidence="3">Leaf</tissue>
    </source>
</reference>
<dbReference type="GO" id="GO:0004857">
    <property type="term" value="F:enzyme inhibitor activity"/>
    <property type="evidence" value="ECO:0007669"/>
    <property type="project" value="InterPro"/>
</dbReference>
<dbReference type="PANTHER" id="PTHR34838">
    <property type="entry name" value="OS08G0142100 PROTEIN-RELATED"/>
    <property type="match status" value="1"/>
</dbReference>
<dbReference type="Gene3D" id="1.20.140.40">
    <property type="entry name" value="Invertase/pectin methylesterase inhibitor family protein"/>
    <property type="match status" value="1"/>
</dbReference>
<evidence type="ECO:0000259" key="2">
    <source>
        <dbReference type="Pfam" id="PF04043"/>
    </source>
</evidence>